<dbReference type="GO" id="GO:0017148">
    <property type="term" value="P:negative regulation of translation"/>
    <property type="evidence" value="ECO:0007669"/>
    <property type="project" value="InterPro"/>
</dbReference>
<feature type="domain" description="CCR4-Not complex component Not1 C-terminal" evidence="7">
    <location>
        <begin position="2086"/>
        <end position="2448"/>
    </location>
</feature>
<evidence type="ECO:0000313" key="15">
    <source>
        <dbReference type="Proteomes" id="UP000008810"/>
    </source>
</evidence>
<dbReference type="FunFam" id="1.25.40.800:FF:000001">
    <property type="entry name" value="CCR4-NOT transcription complex subunit 1"/>
    <property type="match status" value="1"/>
</dbReference>
<dbReference type="GO" id="GO:0030015">
    <property type="term" value="C:CCR4-NOT core complex"/>
    <property type="evidence" value="ECO:0000318"/>
    <property type="project" value="GO_Central"/>
</dbReference>
<reference evidence="13" key="2">
    <citation type="submission" date="2017-06" db="EMBL/GenBank/DDBJ databases">
        <title>WGS assembly of Brachypodium distachyon.</title>
        <authorList>
            <consortium name="The International Brachypodium Initiative"/>
            <person name="Lucas S."/>
            <person name="Harmon-Smith M."/>
            <person name="Lail K."/>
            <person name="Tice H."/>
            <person name="Grimwood J."/>
            <person name="Bruce D."/>
            <person name="Barry K."/>
            <person name="Shu S."/>
            <person name="Lindquist E."/>
            <person name="Wang M."/>
            <person name="Pitluck S."/>
            <person name="Vogel J.P."/>
            <person name="Garvin D.F."/>
            <person name="Mockler T.C."/>
            <person name="Schmutz J."/>
            <person name="Rokhsar D."/>
            <person name="Bevan M.W."/>
        </authorList>
    </citation>
    <scope>NUCLEOTIDE SEQUENCE</scope>
    <source>
        <strain evidence="13">Bd21</strain>
    </source>
</reference>
<evidence type="ECO:0000259" key="8">
    <source>
        <dbReference type="Pfam" id="PF12842"/>
    </source>
</evidence>
<dbReference type="Gene3D" id="1.25.40.840">
    <property type="entry name" value="CCR4-NOT transcription complex subunit 1 TTP binding domain"/>
    <property type="match status" value="1"/>
</dbReference>
<dbReference type="FunFam" id="1.25.40.790:FF:000002">
    <property type="entry name" value="Transcription regulator"/>
    <property type="match status" value="1"/>
</dbReference>
<dbReference type="Proteomes" id="UP000008810">
    <property type="component" value="Chromosome 1"/>
</dbReference>
<dbReference type="Gramene" id="PNT78393">
    <property type="protein sequence ID" value="PNT78393"/>
    <property type="gene ID" value="BRADI_1g78550v3"/>
</dbReference>
<feature type="compositionally biased region" description="Polar residues" evidence="6">
    <location>
        <begin position="1627"/>
        <end position="1642"/>
    </location>
</feature>
<dbReference type="Pfam" id="PF04054">
    <property type="entry name" value="Not1"/>
    <property type="match status" value="1"/>
</dbReference>
<feature type="domain" description="CCR4-NOT transcription complex subunit 1 TTP binding" evidence="10">
    <location>
        <begin position="711"/>
        <end position="872"/>
    </location>
</feature>
<organism evidence="13">
    <name type="scientific">Brachypodium distachyon</name>
    <name type="common">Purple false brome</name>
    <name type="synonym">Trachynia distachya</name>
    <dbReference type="NCBI Taxonomy" id="15368"/>
    <lineage>
        <taxon>Eukaryota</taxon>
        <taxon>Viridiplantae</taxon>
        <taxon>Streptophyta</taxon>
        <taxon>Embryophyta</taxon>
        <taxon>Tracheophyta</taxon>
        <taxon>Spermatophyta</taxon>
        <taxon>Magnoliopsida</taxon>
        <taxon>Liliopsida</taxon>
        <taxon>Poales</taxon>
        <taxon>Poaceae</taxon>
        <taxon>BOP clade</taxon>
        <taxon>Pooideae</taxon>
        <taxon>Stipodae</taxon>
        <taxon>Brachypodieae</taxon>
        <taxon>Brachypodium</taxon>
    </lineage>
</organism>
<feature type="domain" description="CCR4-NOT transcription complex subunit 1 HEAT repeat" evidence="11">
    <location>
        <begin position="531"/>
        <end position="676"/>
    </location>
</feature>
<keyword evidence="4" id="KW-0804">Transcription</keyword>
<keyword evidence="3" id="KW-0805">Transcription regulation</keyword>
<dbReference type="Pfam" id="PF25097">
    <property type="entry name" value="ARM_Cnot1"/>
    <property type="match status" value="1"/>
</dbReference>
<evidence type="ECO:0000256" key="3">
    <source>
        <dbReference type="ARBA" id="ARBA00023015"/>
    </source>
</evidence>
<name>A0A2K2DVT3_BRADI</name>
<evidence type="ECO:0000259" key="12">
    <source>
        <dbReference type="Pfam" id="PF25097"/>
    </source>
</evidence>
<evidence type="ECO:0000256" key="2">
    <source>
        <dbReference type="ARBA" id="ARBA00022491"/>
    </source>
</evidence>
<reference evidence="13 14" key="1">
    <citation type="journal article" date="2010" name="Nature">
        <title>Genome sequencing and analysis of the model grass Brachypodium distachyon.</title>
        <authorList>
            <consortium name="International Brachypodium Initiative"/>
        </authorList>
    </citation>
    <scope>NUCLEOTIDE SEQUENCE [LARGE SCALE GENOMIC DNA]</scope>
    <source>
        <strain evidence="13 14">Bd21</strain>
    </source>
</reference>
<dbReference type="ExpressionAtlas" id="A0A2K2DVT3">
    <property type="expression patterns" value="baseline and differential"/>
</dbReference>
<dbReference type="EMBL" id="CM000880">
    <property type="protein sequence ID" value="PNT78393.1"/>
    <property type="molecule type" value="Genomic_DNA"/>
</dbReference>
<keyword evidence="5" id="KW-0539">Nucleus</keyword>
<dbReference type="GO" id="GO:0000288">
    <property type="term" value="P:nuclear-transcribed mRNA catabolic process, deadenylation-dependent decay"/>
    <property type="evidence" value="ECO:0000318"/>
    <property type="project" value="GO_Central"/>
</dbReference>
<sequence length="2471" mass="274265">MNRAPTARAAECRLLAFCLNRQRPADCCIPPPPSPSAPTQRRTRLLPPPLAVCRRDEMLPPSPDVLAAEVRLMLQGATDSNRDSIRRELCQLVDNGLDGCVLLLQVCLDEVLLNAGEEKNFQWKHDLLSAIFRYCLDKTYFCTCFCEAVMMITSTDGLLETLSSVLELSTAEKVGIGLALSDSQNSVMKQKGQQFAIAQIEELCLNPIQSVSNDQIHEIVVFLQQTDGLSKHMDTFSSITSLLEVGQSPFFAPIPKKQRDIQSTNPSRHLDLYFNSTSADFESLLSEIGKEISMADTVTELGYGCTVDIAHCMEMLSAFEPLDNVAISKLLGAVIGNHNSLGEAQNSTHATFVSAIRNSPTSNSPQLTTWNTDVLVDSINAVAPSTNWVQVMENLDHGGFSIPDEAGFYLLMSIYARACKDRFPLHAVCGSMWTNTDGQISFLKHAVSAPATMFTFAHSSRLLALPEFASLSPGNSAWFCLDLLEVLCQLAEVGHTKPVREMLEYPLEHCPELLLVGLGHINTAYNLLQFEVLSCVFPAILKDAAKSNVVNSLWHINTCLTLRGFVDAHSDPSCLLRIVDVCQDMKILSAVLGSTPFAFSIKLAAAASWKDHNHLEKWLTEKLIIYKDSFLKECVNFLKETMSAASYVVEGTMEQPQVSVINKYLEACHPFMKVLQSHLGLLLSNHLSDELRELYTLYESRNHGSVVRDTPTSEGGSDDVEVEANAYFQQMFSGQISIDSMIQMLARFKESPEKREQLIFNCMITNLFEEYKFLTKYPDKQLKLAAVLFGSLIKHQLVAHLGLGIALRAVLDALRKSLDSKMFLFGTIALEQFMDRVVEWPQYCNHILQISHLRENHADMVYAIERALASISSGQNEPNVGNLLSAEQHVSGSSSMETMEVSEPSWQFMGTSPTQLGRTLSSFPLQQRQPEPGVLGDRSMVSMGTSQNNSTLPSQPPVPLTPADSTIDLKATALAHSTNMATTGFLRPRSTPTGLPRQHSYVTGFGAALNIETLVAAAEQRDRPIETPPSEVQDKILFMINNISTSNLEAKANEFNQVLQEQYYPWFAQYMVMKRASIEPNFHELYLKFFAKLNSRSLSKEMLKATYENCKVLLRSDLIKSSSEERSLLKNLGSWLGKFTIGRNQTLRAKEIDPKSLIVEAYEKGLMIAVIPFTSKILEPCQSSIVYRPPNPWTMGILSLLAEIYNLPNLKMNLKFDIEVLFKNLSVDMKDVKPTSLLRDREREVEGNPDFSNKDVASQIPVAAEVSSGIIPPMNHAELQPQVNSTSRAMSLPSILNQYTAPVRLPPNSMAEDDKIASLMPEQVPLHTFTQTPLASLSPSPLSLSQLLSLIPHEEIHFKINTKLGSLGSQLQFSKIIGVALDKAIKEIILPVIERSVTTASKTTKELVLKDYATKSDINSANRSGRLMVGTLAGSLAHVTCKEPLRVALSSHLRSLIQNLTSNSETVDQVTDILINDNLDLGCAIIESVATRQAVDLIDGEITQSFSQQRRKRDAAGPAYYDSFIYAQVPFAPVPEVLRTKPESAAQQRVYEEFVHVWQRRSQSIGAAGSSSASTAAVSSNFGVPRAYSPNSAPATSSTILTSQTAHLTLTQPTELVSEELIPGAAQLSSDSPSQIGTSDSSGWLGGTIASASTSPPPVTSNDLPVGGTTVTADDLSAMMFPPSTISVDNFGLVLPDPLNTDDALKRYRLISQKLEALIAKDGKDSEIQSVIAEVPDLLVKCVSPDEAALAVAQKVFKSLYDNTSNSGRVMWFVATLVAIRDVCKLVVKELTNWVIFSDDEKKFNIEIIIALIRSDLLSLGEYNDYLARLIDGGRNRIATEFAMSLVQKLISQNSVCISELFSVVDALSKISRRPGSPESLQQLIEKSRHKANTAPTFDFGMDEKVRQPKDKKVLSSQTNKEENSVNDITLAESVTFHDQVAHLYTEWCQVCDHPSACDAAYSHFVMQLEHMGLLKGDESTERFIRILTELAVTRSLVSEQIVAPGGLSQQSSQQPHISYFPIDSYSKLVSMVLKHSSVEMGPNEGSLLPKILSVTVKIIQKDAEEKKSLFNPRPFFRLFINWLNDLSSSDPHHDGANFQVLTAFANAFHLLQPLRIPSLSFAWLELVSHRTFMPRLLMCNSQKGWPFFQRLLVDMFKFMEPYLRNADLLEPVRLLYKGTMRVLLVLLHDFPEFLCDYHFSFCDVIPTSCIQMRNVILSAYPHSMRLPDPSTPNLKIDLLAEISIAPRIMSDIGGALKLKHMKTDVDEYLKRPEGSSFLSDIKQKLLLPQNEAIVAGTCYNVPLINSLVLYVGIQAVQLQENKVNALATTPMDIFQIATATEIFRNLATNLDTEGRYLLLNSIANQLRYPNNHTHYFSFIVLYLFAEATQDKIQEQITRILLERLIVKRPHPWGLLITFTELVKNPRYNFWNRSFTHSAPDIQKLFEAAAKSCAAKAAVEGVPDVNRSTMA</sequence>
<dbReference type="PANTHER" id="PTHR13162">
    <property type="entry name" value="CCR4-NOT TRANSCRIPTION COMPLEX"/>
    <property type="match status" value="1"/>
</dbReference>
<feature type="domain" description="CCR4-NOT transcription complex subunit 1 CAF1-binding" evidence="9">
    <location>
        <begin position="1025"/>
        <end position="1245"/>
    </location>
</feature>
<accession>A0A2K2DVT3</accession>
<dbReference type="Pfam" id="PF12842">
    <property type="entry name" value="DUF3819"/>
    <property type="match status" value="1"/>
</dbReference>
<reference evidence="14" key="3">
    <citation type="submission" date="2018-08" db="UniProtKB">
        <authorList>
            <consortium name="EnsemblPlants"/>
        </authorList>
    </citation>
    <scope>IDENTIFICATION</scope>
    <source>
        <strain evidence="14">cv. Bd21</strain>
    </source>
</reference>
<dbReference type="STRING" id="15368.A0A2K2DVT3"/>
<evidence type="ECO:0000259" key="10">
    <source>
        <dbReference type="Pfam" id="PF16417"/>
    </source>
</evidence>
<dbReference type="Pfam" id="PF16415">
    <property type="entry name" value="CNOT1_CAF1_bind"/>
    <property type="match status" value="1"/>
</dbReference>
<dbReference type="InterPro" id="IPR055454">
    <property type="entry name" value="CNOT1-like_NOT1_connector"/>
</dbReference>
<dbReference type="EnsemblPlants" id="PNT78393">
    <property type="protein sequence ID" value="PNT78393"/>
    <property type="gene ID" value="BRADI_1g78550v3"/>
</dbReference>
<evidence type="ECO:0008006" key="16">
    <source>
        <dbReference type="Google" id="ProtNLM"/>
    </source>
</evidence>
<evidence type="ECO:0000259" key="11">
    <source>
        <dbReference type="Pfam" id="PF16418"/>
    </source>
</evidence>
<evidence type="ECO:0000259" key="9">
    <source>
        <dbReference type="Pfam" id="PF16415"/>
    </source>
</evidence>
<dbReference type="Pfam" id="PF16417">
    <property type="entry name" value="CNOT1_TTP_bind"/>
    <property type="match status" value="1"/>
</dbReference>
<dbReference type="Gene3D" id="1.25.40.800">
    <property type="match status" value="1"/>
</dbReference>
<keyword evidence="15" id="KW-1185">Reference proteome</keyword>
<dbReference type="FunFam" id="1.25.40.840:FF:000003">
    <property type="entry name" value="Transcription regulator"/>
    <property type="match status" value="1"/>
</dbReference>
<protein>
    <recommendedName>
        <fullName evidence="16">CCR4-NOT transcription complex subunit 1</fullName>
    </recommendedName>
</protein>
<dbReference type="InterPro" id="IPR040398">
    <property type="entry name" value="Not1"/>
</dbReference>
<dbReference type="Gene3D" id="1.25.40.180">
    <property type="match status" value="1"/>
</dbReference>
<evidence type="ECO:0000313" key="14">
    <source>
        <dbReference type="EnsemblPlants" id="PNT78393"/>
    </source>
</evidence>
<dbReference type="InterPro" id="IPR024557">
    <property type="entry name" value="CNOT1_dom_4"/>
</dbReference>
<dbReference type="InterPro" id="IPR032194">
    <property type="entry name" value="CNOT1_HEAT"/>
</dbReference>
<evidence type="ECO:0000313" key="13">
    <source>
        <dbReference type="EMBL" id="PNT78393.1"/>
    </source>
</evidence>
<dbReference type="InterPro" id="IPR038535">
    <property type="entry name" value="CNOT1_TTP_bind_sf"/>
</dbReference>
<dbReference type="CDD" id="cd20710">
    <property type="entry name" value="NOT1_connector"/>
    <property type="match status" value="1"/>
</dbReference>
<proteinExistence type="predicted"/>
<dbReference type="Pfam" id="PF16418">
    <property type="entry name" value="CNOT1_HEAT"/>
    <property type="match status" value="1"/>
</dbReference>
<evidence type="ECO:0000256" key="5">
    <source>
        <dbReference type="ARBA" id="ARBA00023242"/>
    </source>
</evidence>
<dbReference type="GO" id="GO:0005634">
    <property type="term" value="C:nucleus"/>
    <property type="evidence" value="ECO:0007669"/>
    <property type="project" value="UniProtKB-SubCell"/>
</dbReference>
<dbReference type="GO" id="GO:0000932">
    <property type="term" value="C:P-body"/>
    <property type="evidence" value="ECO:0000318"/>
    <property type="project" value="GO_Central"/>
</dbReference>
<dbReference type="OrthoDB" id="1933107at2759"/>
<evidence type="ECO:0000256" key="6">
    <source>
        <dbReference type="SAM" id="MobiDB-lite"/>
    </source>
</evidence>
<dbReference type="InterPro" id="IPR032191">
    <property type="entry name" value="CNOT1_CAF1_bind"/>
</dbReference>
<evidence type="ECO:0000256" key="1">
    <source>
        <dbReference type="ARBA" id="ARBA00004123"/>
    </source>
</evidence>
<dbReference type="Gene3D" id="1.25.40.790">
    <property type="match status" value="1"/>
</dbReference>
<feature type="region of interest" description="Disordered" evidence="6">
    <location>
        <begin position="1627"/>
        <end position="1668"/>
    </location>
</feature>
<feature type="domain" description="CCR4-NOT transcription complex subunit 1" evidence="8">
    <location>
        <begin position="1373"/>
        <end position="1513"/>
    </location>
</feature>
<keyword evidence="2" id="KW-0678">Repressor</keyword>
<dbReference type="PANTHER" id="PTHR13162:SF8">
    <property type="entry name" value="CCR4-NOT TRANSCRIPTION COMPLEX SUBUNIT 1"/>
    <property type="match status" value="1"/>
</dbReference>
<dbReference type="GO" id="GO:0000289">
    <property type="term" value="P:nuclear-transcribed mRNA poly(A) tail shortening"/>
    <property type="evidence" value="ECO:0007669"/>
    <property type="project" value="UniProtKB-ARBA"/>
</dbReference>
<gene>
    <name evidence="14" type="primary">LOC100840701</name>
    <name evidence="13" type="ORF">BRADI_1g78550v3</name>
</gene>
<dbReference type="InterPro" id="IPR007196">
    <property type="entry name" value="CCR4-Not_Not1_C"/>
</dbReference>
<dbReference type="GO" id="GO:0060090">
    <property type="term" value="F:molecular adaptor activity"/>
    <property type="evidence" value="ECO:0000318"/>
    <property type="project" value="GO_Central"/>
</dbReference>
<evidence type="ECO:0000256" key="4">
    <source>
        <dbReference type="ARBA" id="ARBA00023163"/>
    </source>
</evidence>
<feature type="domain" description="CCR4-NOT transcription complex subunit 1-like NOT1 connector" evidence="12">
    <location>
        <begin position="1715"/>
        <end position="1890"/>
    </location>
</feature>
<dbReference type="InterPro" id="IPR032193">
    <property type="entry name" value="CNOT1_TTP_bind"/>
</dbReference>
<dbReference type="FunFam" id="1.25.40.180:FF:000012">
    <property type="entry name" value="Ccr4-Not transcription complex subunit"/>
    <property type="match status" value="1"/>
</dbReference>
<comment type="subcellular location">
    <subcellularLocation>
        <location evidence="1">Nucleus</location>
    </subcellularLocation>
</comment>
<evidence type="ECO:0000259" key="7">
    <source>
        <dbReference type="Pfam" id="PF04054"/>
    </source>
</evidence>